<dbReference type="InterPro" id="IPR026015">
    <property type="entry name" value="ATP_synth_OSCP/delta_N_sf"/>
</dbReference>
<dbReference type="HAMAP" id="MF_01416">
    <property type="entry name" value="ATP_synth_delta_bact"/>
    <property type="match status" value="1"/>
</dbReference>
<evidence type="ECO:0000256" key="2">
    <source>
        <dbReference type="ARBA" id="ARBA00022448"/>
    </source>
</evidence>
<dbReference type="Proteomes" id="UP000296374">
    <property type="component" value="Chromosome"/>
</dbReference>
<dbReference type="Gene3D" id="1.10.520.20">
    <property type="entry name" value="N-terminal domain of the delta subunit of the F1F0-ATP synthase"/>
    <property type="match status" value="1"/>
</dbReference>
<keyword evidence="4 8" id="KW-0406">Ion transport</keyword>
<dbReference type="InterPro" id="IPR000711">
    <property type="entry name" value="ATPase_OSCP/dsu"/>
</dbReference>
<evidence type="ECO:0000256" key="6">
    <source>
        <dbReference type="ARBA" id="ARBA00023196"/>
    </source>
</evidence>
<dbReference type="InterPro" id="IPR020781">
    <property type="entry name" value="ATPase_OSCP/d_CS"/>
</dbReference>
<organism evidence="9 10">
    <name type="scientific">Paracoccus liaowanqingii</name>
    <dbReference type="NCBI Taxonomy" id="2560053"/>
    <lineage>
        <taxon>Bacteria</taxon>
        <taxon>Pseudomonadati</taxon>
        <taxon>Pseudomonadota</taxon>
        <taxon>Alphaproteobacteria</taxon>
        <taxon>Rhodobacterales</taxon>
        <taxon>Paracoccaceae</taxon>
        <taxon>Paracoccus</taxon>
    </lineage>
</organism>
<comment type="function">
    <text evidence="8">This protein is part of the stalk that links CF(0) to CF(1). It either transmits conformational changes from CF(0) to CF(1) or is implicated in proton conduction.</text>
</comment>
<evidence type="ECO:0000256" key="1">
    <source>
        <dbReference type="ARBA" id="ARBA00004370"/>
    </source>
</evidence>
<dbReference type="Pfam" id="PF00213">
    <property type="entry name" value="OSCP"/>
    <property type="match status" value="1"/>
</dbReference>
<dbReference type="RefSeq" id="WP_135313194.1">
    <property type="nucleotide sequence ID" value="NZ_CP038439.1"/>
</dbReference>
<proteinExistence type="inferred from homology"/>
<dbReference type="PROSITE" id="PS00389">
    <property type="entry name" value="ATPASE_DELTA"/>
    <property type="match status" value="1"/>
</dbReference>
<keyword evidence="3 8" id="KW-0375">Hydrogen ion transport</keyword>
<protein>
    <recommendedName>
        <fullName evidence="8">ATP synthase subunit delta</fullName>
    </recommendedName>
    <alternativeName>
        <fullName evidence="8">ATP synthase F(1) sector subunit delta</fullName>
    </alternativeName>
    <alternativeName>
        <fullName evidence="8">F-type ATPase subunit delta</fullName>
        <shortName evidence="8">F-ATPase subunit delta</shortName>
    </alternativeName>
</protein>
<dbReference type="SUPFAM" id="SSF47928">
    <property type="entry name" value="N-terminal domain of the delta subunit of the F1F0-ATP synthase"/>
    <property type="match status" value="1"/>
</dbReference>
<name>A0A4P7HNH1_9RHOB</name>
<gene>
    <name evidence="8" type="primary">atpH</name>
    <name evidence="9" type="ORF">E4191_09430</name>
</gene>
<dbReference type="GO" id="GO:0005886">
    <property type="term" value="C:plasma membrane"/>
    <property type="evidence" value="ECO:0007669"/>
    <property type="project" value="UniProtKB-SubCell"/>
</dbReference>
<evidence type="ECO:0000256" key="4">
    <source>
        <dbReference type="ARBA" id="ARBA00023065"/>
    </source>
</evidence>
<evidence type="ECO:0000313" key="9">
    <source>
        <dbReference type="EMBL" id="QBX34907.1"/>
    </source>
</evidence>
<keyword evidence="6 8" id="KW-0139">CF(1)</keyword>
<comment type="subcellular location">
    <subcellularLocation>
        <location evidence="8">Cell membrane</location>
        <topology evidence="8">Peripheral membrane protein</topology>
    </subcellularLocation>
    <subcellularLocation>
        <location evidence="1">Membrane</location>
    </subcellularLocation>
</comment>
<keyword evidence="2 8" id="KW-0813">Transport</keyword>
<evidence type="ECO:0000256" key="5">
    <source>
        <dbReference type="ARBA" id="ARBA00023136"/>
    </source>
</evidence>
<dbReference type="PANTHER" id="PTHR11910">
    <property type="entry name" value="ATP SYNTHASE DELTA CHAIN"/>
    <property type="match status" value="1"/>
</dbReference>
<evidence type="ECO:0000256" key="7">
    <source>
        <dbReference type="ARBA" id="ARBA00023310"/>
    </source>
</evidence>
<dbReference type="GO" id="GO:0045259">
    <property type="term" value="C:proton-transporting ATP synthase complex"/>
    <property type="evidence" value="ECO:0007669"/>
    <property type="project" value="UniProtKB-KW"/>
</dbReference>
<sequence length="188" mass="20004">MTVANSVSMSHSIAGRYAQAIFEIAKEEGSLDALATQTADLDAALTDSAELRDLIASPIYSRDDQARAIGALAGKMGLSPVLANTLQLMAKNRRLFVLPQLTSRLAELIATERGEITADVTSAIALTDAQADRLKQTLAEKSGKTVKLNTRVDETLIGGMIVKLGSKMIDSSVRSKLSSLQNVMKEVG</sequence>
<comment type="function">
    <text evidence="8">F(1)F(0) ATP synthase produces ATP from ADP in the presence of a proton or sodium gradient. F-type ATPases consist of two structural domains, F(1) containing the extramembraneous catalytic core and F(0) containing the membrane proton channel, linked together by a central stalk and a peripheral stalk. During catalysis, ATP synthesis in the catalytic domain of F(1) is coupled via a rotary mechanism of the central stalk subunits to proton translocation.</text>
</comment>
<dbReference type="NCBIfam" id="NF004402">
    <property type="entry name" value="PRK05758.2-2"/>
    <property type="match status" value="1"/>
</dbReference>
<evidence type="ECO:0000256" key="8">
    <source>
        <dbReference type="HAMAP-Rule" id="MF_01416"/>
    </source>
</evidence>
<evidence type="ECO:0000313" key="10">
    <source>
        <dbReference type="Proteomes" id="UP000296374"/>
    </source>
</evidence>
<dbReference type="AlphaFoldDB" id="A0A4P7HNH1"/>
<keyword evidence="7 8" id="KW-0066">ATP synthesis</keyword>
<accession>A0A4P7HNH1</accession>
<dbReference type="GO" id="GO:0046933">
    <property type="term" value="F:proton-transporting ATP synthase activity, rotational mechanism"/>
    <property type="evidence" value="ECO:0007669"/>
    <property type="project" value="UniProtKB-UniRule"/>
</dbReference>
<dbReference type="EMBL" id="CP038439">
    <property type="protein sequence ID" value="QBX34907.1"/>
    <property type="molecule type" value="Genomic_DNA"/>
</dbReference>
<reference evidence="10" key="1">
    <citation type="submission" date="2019-03" db="EMBL/GenBank/DDBJ databases">
        <authorList>
            <person name="Li J."/>
        </authorList>
    </citation>
    <scope>NUCLEOTIDE SEQUENCE [LARGE SCALE GENOMIC DNA]</scope>
    <source>
        <strain evidence="10">2251</strain>
    </source>
</reference>
<keyword evidence="8" id="KW-1003">Cell membrane</keyword>
<dbReference type="PRINTS" id="PR00125">
    <property type="entry name" value="ATPASEDELTA"/>
</dbReference>
<dbReference type="NCBIfam" id="TIGR01145">
    <property type="entry name" value="ATP_synt_delta"/>
    <property type="match status" value="1"/>
</dbReference>
<dbReference type="KEGG" id="plia:E4191_09430"/>
<keyword evidence="5 8" id="KW-0472">Membrane</keyword>
<dbReference type="NCBIfam" id="NF004406">
    <property type="entry name" value="PRK05758.3-2"/>
    <property type="match status" value="1"/>
</dbReference>
<evidence type="ECO:0000256" key="3">
    <source>
        <dbReference type="ARBA" id="ARBA00022781"/>
    </source>
</evidence>
<comment type="similarity">
    <text evidence="8">Belongs to the ATPase delta chain family.</text>
</comment>